<dbReference type="EMBL" id="KI394485">
    <property type="protein sequence ID" value="ERN02814.1"/>
    <property type="molecule type" value="Genomic_DNA"/>
</dbReference>
<gene>
    <name evidence="2" type="ORF">AMTR_s00086p00127240</name>
</gene>
<feature type="region of interest" description="Disordered" evidence="1">
    <location>
        <begin position="1"/>
        <end position="99"/>
    </location>
</feature>
<reference evidence="3" key="1">
    <citation type="journal article" date="2013" name="Science">
        <title>The Amborella genome and the evolution of flowering plants.</title>
        <authorList>
            <consortium name="Amborella Genome Project"/>
        </authorList>
    </citation>
    <scope>NUCLEOTIDE SEQUENCE [LARGE SCALE GENOMIC DNA]</scope>
</reference>
<proteinExistence type="predicted"/>
<feature type="compositionally biased region" description="Basic and acidic residues" evidence="1">
    <location>
        <begin position="171"/>
        <end position="188"/>
    </location>
</feature>
<keyword evidence="3" id="KW-1185">Reference proteome</keyword>
<name>W1P587_AMBTC</name>
<evidence type="ECO:0000313" key="2">
    <source>
        <dbReference type="EMBL" id="ERN02814.1"/>
    </source>
</evidence>
<organism evidence="2 3">
    <name type="scientific">Amborella trichopoda</name>
    <dbReference type="NCBI Taxonomy" id="13333"/>
    <lineage>
        <taxon>Eukaryota</taxon>
        <taxon>Viridiplantae</taxon>
        <taxon>Streptophyta</taxon>
        <taxon>Embryophyta</taxon>
        <taxon>Tracheophyta</taxon>
        <taxon>Spermatophyta</taxon>
        <taxon>Magnoliopsida</taxon>
        <taxon>Amborellales</taxon>
        <taxon>Amborellaceae</taxon>
        <taxon>Amborella</taxon>
    </lineage>
</organism>
<protein>
    <submittedName>
        <fullName evidence="2">Uncharacterized protein</fullName>
    </submittedName>
</protein>
<feature type="region of interest" description="Disordered" evidence="1">
    <location>
        <begin position="166"/>
        <end position="188"/>
    </location>
</feature>
<evidence type="ECO:0000313" key="3">
    <source>
        <dbReference type="Proteomes" id="UP000017836"/>
    </source>
</evidence>
<dbReference type="HOGENOM" id="CLU_1442890_0_0_1"/>
<dbReference type="Gramene" id="ERN02814">
    <property type="protein sequence ID" value="ERN02814"/>
    <property type="gene ID" value="AMTR_s00086p00127240"/>
</dbReference>
<dbReference type="Proteomes" id="UP000017836">
    <property type="component" value="Unassembled WGS sequence"/>
</dbReference>
<sequence length="188" mass="20990">MHGRKRGTREERGNIRSTCGARGRGTRREKGGRGSQFEARKRLLGGGRGKWGRAQVNCRRERETDEEEGGLGREASKPVEQRRAGSLPSQRGGVEARTGSVLDERVHVRGYSLSGTDTSSDEGTLEAWRVGLVRAGSLPDCIRDRHRGCQEAHEMWILTAYSSGALQPHNQGRERNTMLERKRVKGRE</sequence>
<feature type="compositionally biased region" description="Basic and acidic residues" evidence="1">
    <location>
        <begin position="70"/>
        <end position="83"/>
    </location>
</feature>
<evidence type="ECO:0000256" key="1">
    <source>
        <dbReference type="SAM" id="MobiDB-lite"/>
    </source>
</evidence>
<dbReference type="AlphaFoldDB" id="W1P587"/>
<accession>W1P587</accession>